<dbReference type="AlphaFoldDB" id="A0A059BLP4"/>
<reference evidence="1" key="1">
    <citation type="submission" date="2013-07" db="EMBL/GenBank/DDBJ databases">
        <title>The genome of Eucalyptus grandis.</title>
        <authorList>
            <person name="Schmutz J."/>
            <person name="Hayes R."/>
            <person name="Myburg A."/>
            <person name="Tuskan G."/>
            <person name="Grattapaglia D."/>
            <person name="Rokhsar D.S."/>
        </authorList>
    </citation>
    <scope>NUCLEOTIDE SEQUENCE</scope>
    <source>
        <tissue evidence="1">Leaf extractions</tissue>
    </source>
</reference>
<evidence type="ECO:0000313" key="1">
    <source>
        <dbReference type="EMBL" id="KCW66806.1"/>
    </source>
</evidence>
<dbReference type="InParanoid" id="A0A059BLP4"/>
<name>A0A059BLP4_EUCGR</name>
<protein>
    <submittedName>
        <fullName evidence="1">Uncharacterized protein</fullName>
    </submittedName>
</protein>
<dbReference type="PANTHER" id="PTHR36898:SF1">
    <property type="entry name" value="OS04G0250700 PROTEIN"/>
    <property type="match status" value="1"/>
</dbReference>
<dbReference type="InterPro" id="IPR006839">
    <property type="entry name" value="DarP"/>
</dbReference>
<dbReference type="PANTHER" id="PTHR36898">
    <property type="entry name" value="OSJNBB0026I12.6 PROTEIN"/>
    <property type="match status" value="1"/>
</dbReference>
<dbReference type="STRING" id="71139.A0A059BLP4"/>
<proteinExistence type="predicted"/>
<dbReference type="Gramene" id="KCW66806">
    <property type="protein sequence ID" value="KCW66806"/>
    <property type="gene ID" value="EUGRSUZ_F00575"/>
</dbReference>
<dbReference type="EMBL" id="KK198758">
    <property type="protein sequence ID" value="KCW66806.1"/>
    <property type="molecule type" value="Genomic_DNA"/>
</dbReference>
<dbReference type="InterPro" id="IPR023153">
    <property type="entry name" value="DarP_sf"/>
</dbReference>
<sequence>MLAKRLGLDVREGKRRQFNFIGKSLREVEPELMDASIEVTKDGDESRLQTLSVSEAWVGEDNDKGGEDFEHDHGEEKGVPGFYLLLKKKIYIAYRCYSKFHVHPLRGKGVQLVRAA</sequence>
<dbReference type="Gene3D" id="1.10.60.30">
    <property type="entry name" value="PSPTO4464-like domains"/>
    <property type="match status" value="1"/>
</dbReference>
<organism evidence="1">
    <name type="scientific">Eucalyptus grandis</name>
    <name type="common">Flooded gum</name>
    <dbReference type="NCBI Taxonomy" id="71139"/>
    <lineage>
        <taxon>Eukaryota</taxon>
        <taxon>Viridiplantae</taxon>
        <taxon>Streptophyta</taxon>
        <taxon>Embryophyta</taxon>
        <taxon>Tracheophyta</taxon>
        <taxon>Spermatophyta</taxon>
        <taxon>Magnoliopsida</taxon>
        <taxon>eudicotyledons</taxon>
        <taxon>Gunneridae</taxon>
        <taxon>Pentapetalae</taxon>
        <taxon>rosids</taxon>
        <taxon>malvids</taxon>
        <taxon>Myrtales</taxon>
        <taxon>Myrtaceae</taxon>
        <taxon>Myrtoideae</taxon>
        <taxon>Eucalypteae</taxon>
        <taxon>Eucalyptus</taxon>
    </lineage>
</organism>
<accession>A0A059BLP4</accession>
<dbReference type="Pfam" id="PF04751">
    <property type="entry name" value="DarP"/>
    <property type="match status" value="1"/>
</dbReference>
<gene>
    <name evidence="1" type="ORF">EUGRSUZ_F00575</name>
</gene>
<dbReference type="SUPFAM" id="SSF158710">
    <property type="entry name" value="PSPTO4464-like"/>
    <property type="match status" value="1"/>
</dbReference>